<dbReference type="Proteomes" id="UP000774130">
    <property type="component" value="Unassembled WGS sequence"/>
</dbReference>
<evidence type="ECO:0000256" key="2">
    <source>
        <dbReference type="SAM" id="SignalP"/>
    </source>
</evidence>
<evidence type="ECO:0000256" key="1">
    <source>
        <dbReference type="SAM" id="Phobius"/>
    </source>
</evidence>
<keyword evidence="1" id="KW-0472">Membrane</keyword>
<gene>
    <name evidence="3" type="ORF">KUA55_16455</name>
</gene>
<sequence>MRQRKKSWLVLAACIGMTVLPTQSFAAQWQDTIGITFSEASPQPPPEPAERNNVIPLTINVSRTPVSRGRLPQTGGTFNQWQIIGLGCVLASFWLFLFSRLRKEATDD</sequence>
<accession>A0ABS6THB4</accession>
<keyword evidence="1" id="KW-0812">Transmembrane</keyword>
<organism evidence="3 4">
    <name type="scientific">Enterococcus alishanensis</name>
    <dbReference type="NCBI Taxonomy" id="1303817"/>
    <lineage>
        <taxon>Bacteria</taxon>
        <taxon>Bacillati</taxon>
        <taxon>Bacillota</taxon>
        <taxon>Bacilli</taxon>
        <taxon>Lactobacillales</taxon>
        <taxon>Enterococcaceae</taxon>
        <taxon>Enterococcus</taxon>
    </lineage>
</organism>
<keyword evidence="1" id="KW-1133">Transmembrane helix</keyword>
<keyword evidence="2" id="KW-0732">Signal</keyword>
<dbReference type="RefSeq" id="WP_218327488.1">
    <property type="nucleotide sequence ID" value="NZ_JAHUZB010000009.1"/>
</dbReference>
<dbReference type="EMBL" id="JAHUZB010000009">
    <property type="protein sequence ID" value="MBV7392276.1"/>
    <property type="molecule type" value="Genomic_DNA"/>
</dbReference>
<keyword evidence="4" id="KW-1185">Reference proteome</keyword>
<comment type="caution">
    <text evidence="3">The sequence shown here is derived from an EMBL/GenBank/DDBJ whole genome shotgun (WGS) entry which is preliminary data.</text>
</comment>
<proteinExistence type="predicted"/>
<protein>
    <submittedName>
        <fullName evidence="3">LPXTG cell wall anchor domain-containing protein</fullName>
    </submittedName>
</protein>
<name>A0ABS6THB4_9ENTE</name>
<evidence type="ECO:0000313" key="3">
    <source>
        <dbReference type="EMBL" id="MBV7392276.1"/>
    </source>
</evidence>
<reference evidence="3 4" key="1">
    <citation type="submission" date="2021-06" db="EMBL/GenBank/DDBJ databases">
        <title>Enterococcus alishanensis sp. nov., a novel lactic acid bacterium isolated from fresh coffee beans.</title>
        <authorList>
            <person name="Chen Y.-S."/>
        </authorList>
    </citation>
    <scope>NUCLEOTIDE SEQUENCE [LARGE SCALE GENOMIC DNA]</scope>
    <source>
        <strain evidence="3 4">ALS3</strain>
    </source>
</reference>
<feature type="transmembrane region" description="Helical" evidence="1">
    <location>
        <begin position="80"/>
        <end position="98"/>
    </location>
</feature>
<feature type="signal peptide" evidence="2">
    <location>
        <begin position="1"/>
        <end position="26"/>
    </location>
</feature>
<evidence type="ECO:0000313" key="4">
    <source>
        <dbReference type="Proteomes" id="UP000774130"/>
    </source>
</evidence>
<dbReference type="NCBIfam" id="TIGR01167">
    <property type="entry name" value="LPXTG_anchor"/>
    <property type="match status" value="1"/>
</dbReference>
<feature type="chain" id="PRO_5046150842" evidence="2">
    <location>
        <begin position="27"/>
        <end position="108"/>
    </location>
</feature>